<organism evidence="1 2">
    <name type="scientific">Cognaticolwellia beringensis</name>
    <dbReference type="NCBI Taxonomy" id="1967665"/>
    <lineage>
        <taxon>Bacteria</taxon>
        <taxon>Pseudomonadati</taxon>
        <taxon>Pseudomonadota</taxon>
        <taxon>Gammaproteobacteria</taxon>
        <taxon>Alteromonadales</taxon>
        <taxon>Colwelliaceae</taxon>
        <taxon>Cognaticolwellia</taxon>
    </lineage>
</organism>
<evidence type="ECO:0000313" key="1">
    <source>
        <dbReference type="EMBL" id="ASP47821.1"/>
    </source>
</evidence>
<dbReference type="EMBL" id="CP020465">
    <property type="protein sequence ID" value="ASP47821.1"/>
    <property type="molecule type" value="Genomic_DNA"/>
</dbReference>
<reference evidence="1 2" key="1">
    <citation type="submission" date="2017-08" db="EMBL/GenBank/DDBJ databases">
        <title>Complete genome of Colwellia sp. NB097-1, a psychrophile bacterium ioslated from Bering Sea.</title>
        <authorList>
            <person name="Chen X."/>
        </authorList>
    </citation>
    <scope>NUCLEOTIDE SEQUENCE [LARGE SCALE GENOMIC DNA]</scope>
    <source>
        <strain evidence="1 2">NB097-1</strain>
    </source>
</reference>
<keyword evidence="2" id="KW-1185">Reference proteome</keyword>
<proteinExistence type="predicted"/>
<evidence type="ECO:0000313" key="2">
    <source>
        <dbReference type="Proteomes" id="UP000202259"/>
    </source>
</evidence>
<dbReference type="Proteomes" id="UP000202259">
    <property type="component" value="Chromosome"/>
</dbReference>
<name>A0A222G7N2_9GAMM</name>
<sequence length="84" mass="9363">MHAVLEREVLLERRQYTAEQSNLWDKLSLAQKFATSSLTQFGYDLSFIRSSKSGNIAVLLCDSNAATISDDGEINTSPNIIVRL</sequence>
<dbReference type="RefSeq" id="WP_081150824.1">
    <property type="nucleotide sequence ID" value="NZ_CP020465.1"/>
</dbReference>
<dbReference type="KEGG" id="cber:B5D82_08670"/>
<gene>
    <name evidence="1" type="ORF">B5D82_08670</name>
</gene>
<dbReference type="AlphaFoldDB" id="A0A222G7N2"/>
<protein>
    <submittedName>
        <fullName evidence="1">Uncharacterized protein</fullName>
    </submittedName>
</protein>
<accession>A0A222G7N2</accession>
<dbReference type="OrthoDB" id="5771089at2"/>